<name>A0A1W0AAC7_9STRA</name>
<dbReference type="PANTHER" id="PTHR46586">
    <property type="entry name" value="ANKYRIN REPEAT-CONTAINING PROTEIN"/>
    <property type="match status" value="1"/>
</dbReference>
<keyword evidence="2" id="KW-1185">Reference proteome</keyword>
<evidence type="ECO:0000313" key="2">
    <source>
        <dbReference type="Proteomes" id="UP000243217"/>
    </source>
</evidence>
<organism evidence="1 2">
    <name type="scientific">Thraustotheca clavata</name>
    <dbReference type="NCBI Taxonomy" id="74557"/>
    <lineage>
        <taxon>Eukaryota</taxon>
        <taxon>Sar</taxon>
        <taxon>Stramenopiles</taxon>
        <taxon>Oomycota</taxon>
        <taxon>Saprolegniomycetes</taxon>
        <taxon>Saprolegniales</taxon>
        <taxon>Achlyaceae</taxon>
        <taxon>Thraustotheca</taxon>
    </lineage>
</organism>
<comment type="caution">
    <text evidence="1">The sequence shown here is derived from an EMBL/GenBank/DDBJ whole genome shotgun (WGS) entry which is preliminary data.</text>
</comment>
<protein>
    <submittedName>
        <fullName evidence="1">Uncharacterized protein</fullName>
    </submittedName>
</protein>
<proteinExistence type="predicted"/>
<accession>A0A1W0AAC7</accession>
<dbReference type="Proteomes" id="UP000243217">
    <property type="component" value="Unassembled WGS sequence"/>
</dbReference>
<gene>
    <name evidence="1" type="ORF">THRCLA_20213</name>
</gene>
<dbReference type="PANTHER" id="PTHR46586:SF3">
    <property type="entry name" value="ANKYRIN REPEAT-CONTAINING PROTEIN"/>
    <property type="match status" value="1"/>
</dbReference>
<dbReference type="SUPFAM" id="SSF140860">
    <property type="entry name" value="Pseudo ankyrin repeat-like"/>
    <property type="match status" value="1"/>
</dbReference>
<dbReference type="AlphaFoldDB" id="A0A1W0AAC7"/>
<reference evidence="1 2" key="1">
    <citation type="journal article" date="2014" name="Genome Biol. Evol.">
        <title>The secreted proteins of Achlya hypogyna and Thraustotheca clavata identify the ancestral oomycete secretome and reveal gene acquisitions by horizontal gene transfer.</title>
        <authorList>
            <person name="Misner I."/>
            <person name="Blouin N."/>
            <person name="Leonard G."/>
            <person name="Richards T.A."/>
            <person name="Lane C.E."/>
        </authorList>
    </citation>
    <scope>NUCLEOTIDE SEQUENCE [LARGE SCALE GENOMIC DNA]</scope>
    <source>
        <strain evidence="1 2">ATCC 34112</strain>
    </source>
</reference>
<evidence type="ECO:0000313" key="1">
    <source>
        <dbReference type="EMBL" id="OQS07148.1"/>
    </source>
</evidence>
<dbReference type="InterPro" id="IPR052050">
    <property type="entry name" value="SecEffector_AnkRepeat"/>
</dbReference>
<sequence length="134" mass="15341">MNGAITNGNLDIVKFLLENRTEGCSSVTLWIVLLKMFLHENRTEGCTTYAMDEAATQGHLSFFMKIEMKDVLIQHLTLYRKFLLFNRTATRYSKIVESAAKYGQSDFIKYIHENQSEIFPSCVLDLAATNGQFE</sequence>
<dbReference type="EMBL" id="JNBS01000272">
    <property type="protein sequence ID" value="OQS07148.1"/>
    <property type="molecule type" value="Genomic_DNA"/>
</dbReference>